<dbReference type="InterPro" id="IPR013083">
    <property type="entry name" value="Znf_RING/FYVE/PHD"/>
</dbReference>
<dbReference type="PANTHER" id="PTHR46174:SF1">
    <property type="entry name" value="CXXC-TYPE ZINC FINGER PROTEIN 1"/>
    <property type="match status" value="1"/>
</dbReference>
<keyword evidence="3 6" id="KW-0863">Zinc-finger</keyword>
<feature type="compositionally biased region" description="Acidic residues" evidence="7">
    <location>
        <begin position="387"/>
        <end position="396"/>
    </location>
</feature>
<dbReference type="InterPro" id="IPR011011">
    <property type="entry name" value="Znf_FYVE_PHD"/>
</dbReference>
<dbReference type="InterPro" id="IPR019787">
    <property type="entry name" value="Znf_PHD-finger"/>
</dbReference>
<feature type="compositionally biased region" description="Acidic residues" evidence="7">
    <location>
        <begin position="111"/>
        <end position="120"/>
    </location>
</feature>
<dbReference type="PROSITE" id="PS01359">
    <property type="entry name" value="ZF_PHD_1"/>
    <property type="match status" value="1"/>
</dbReference>
<evidence type="ECO:0000313" key="9">
    <source>
        <dbReference type="EMBL" id="KFH48584.1"/>
    </source>
</evidence>
<accession>A0A086TGV2</accession>
<dbReference type="GO" id="GO:0008270">
    <property type="term" value="F:zinc ion binding"/>
    <property type="evidence" value="ECO:0007669"/>
    <property type="project" value="UniProtKB-KW"/>
</dbReference>
<keyword evidence="10" id="KW-1185">Reference proteome</keyword>
<dbReference type="Pfam" id="PF00628">
    <property type="entry name" value="PHD"/>
    <property type="match status" value="1"/>
</dbReference>
<organism evidence="9 10">
    <name type="scientific">Hapsidospora chrysogenum (strain ATCC 11550 / CBS 779.69 / DSM 880 / IAM 14645 / JCM 23072 / IMI 49137)</name>
    <name type="common">Acremonium chrysogenum</name>
    <dbReference type="NCBI Taxonomy" id="857340"/>
    <lineage>
        <taxon>Eukaryota</taxon>
        <taxon>Fungi</taxon>
        <taxon>Dikarya</taxon>
        <taxon>Ascomycota</taxon>
        <taxon>Pezizomycotina</taxon>
        <taxon>Sordariomycetes</taxon>
        <taxon>Hypocreomycetidae</taxon>
        <taxon>Hypocreales</taxon>
        <taxon>Bionectriaceae</taxon>
        <taxon>Hapsidospora</taxon>
    </lineage>
</organism>
<comment type="caution">
    <text evidence="9">The sequence shown here is derived from an EMBL/GenBank/DDBJ whole genome shotgun (WGS) entry which is preliminary data.</text>
</comment>
<evidence type="ECO:0000256" key="2">
    <source>
        <dbReference type="ARBA" id="ARBA00022723"/>
    </source>
</evidence>
<evidence type="ECO:0000256" key="4">
    <source>
        <dbReference type="ARBA" id="ARBA00022833"/>
    </source>
</evidence>
<dbReference type="PANTHER" id="PTHR46174">
    <property type="entry name" value="CXXC-TYPE ZINC FINGER PROTEIN 1"/>
    <property type="match status" value="1"/>
</dbReference>
<evidence type="ECO:0000313" key="10">
    <source>
        <dbReference type="Proteomes" id="UP000029964"/>
    </source>
</evidence>
<gene>
    <name evidence="9" type="ORF">ACRE_003030</name>
</gene>
<dbReference type="HOGENOM" id="CLU_029385_0_0_1"/>
<dbReference type="SUPFAM" id="SSF57903">
    <property type="entry name" value="FYVE/PHD zinc finger"/>
    <property type="match status" value="1"/>
</dbReference>
<evidence type="ECO:0000256" key="5">
    <source>
        <dbReference type="ARBA" id="ARBA00023242"/>
    </source>
</evidence>
<dbReference type="EMBL" id="JPKY01000002">
    <property type="protein sequence ID" value="KFH48584.1"/>
    <property type="molecule type" value="Genomic_DNA"/>
</dbReference>
<dbReference type="AlphaFoldDB" id="A0A086TGV2"/>
<evidence type="ECO:0000256" key="1">
    <source>
        <dbReference type="ARBA" id="ARBA00004123"/>
    </source>
</evidence>
<dbReference type="Gene3D" id="3.30.40.10">
    <property type="entry name" value="Zinc/RING finger domain, C3HC4 (zinc finger)"/>
    <property type="match status" value="1"/>
</dbReference>
<keyword evidence="4" id="KW-0862">Zinc</keyword>
<dbReference type="InterPro" id="IPR001965">
    <property type="entry name" value="Znf_PHD"/>
</dbReference>
<dbReference type="InterPro" id="IPR019786">
    <property type="entry name" value="Zinc_finger_PHD-type_CS"/>
</dbReference>
<dbReference type="GO" id="GO:0048188">
    <property type="term" value="C:Set1C/COMPASS complex"/>
    <property type="evidence" value="ECO:0007669"/>
    <property type="project" value="InterPro"/>
</dbReference>
<dbReference type="InterPro" id="IPR037869">
    <property type="entry name" value="Spp1/CFP1"/>
</dbReference>
<protein>
    <submittedName>
        <fullName evidence="9">Set1 complex component-like protein</fullName>
    </submittedName>
</protein>
<feature type="compositionally biased region" description="Low complexity" evidence="7">
    <location>
        <begin position="38"/>
        <end position="52"/>
    </location>
</feature>
<name>A0A086TGV2_HAPC1</name>
<dbReference type="OrthoDB" id="436852at2759"/>
<dbReference type="PROSITE" id="PS50016">
    <property type="entry name" value="ZF_PHD_2"/>
    <property type="match status" value="1"/>
</dbReference>
<evidence type="ECO:0000259" key="8">
    <source>
        <dbReference type="PROSITE" id="PS50016"/>
    </source>
</evidence>
<keyword evidence="5" id="KW-0539">Nucleus</keyword>
<dbReference type="STRING" id="857340.A0A086TGV2"/>
<sequence length="466" mass="50974">MEPTHPPPHEEARFAPLEGPIKSETTPTDSPPLRNLNSAPPASKSPSQPIPSTEIGETADMGIAGPKGKKKGTATVAKKAPKRPRPSGAKKAPKKAKPSEDRTDATPSDPMGDDGSEAESDNGPYCICRGPDDHRWMIFCERCEDWFHGECINLDKGIGESLIEKFICPNCTNGKLTTLYKKTCAMGACRKPARLSPGEQQSVFCSDEHAQIWWERIVSRLPKGKGKTRLNDQLTQGEFIALLSSGMASVDEDGLLKLVKIPFHGDLPKLPNGDETGNDGDISQILTEEERSLLDSAGNARYHLAQETILCNHMITLVELAQKRRRAAIDAGRFGDDVCGYDSRLDSVSARDAFAAFVKSPEGEAILKSEQLGPPPRKDGVGGDDGNGGDDDDDDDGVTRGMCERKRCKAHAGWQKMLVLGIKYRMREMAGQAAEVSEEERVVMEAAGERWRRKRAEKNWVEVVND</sequence>
<evidence type="ECO:0000256" key="7">
    <source>
        <dbReference type="SAM" id="MobiDB-lite"/>
    </source>
</evidence>
<feature type="domain" description="PHD-type" evidence="8">
    <location>
        <begin position="123"/>
        <end position="174"/>
    </location>
</feature>
<proteinExistence type="predicted"/>
<reference evidence="10" key="1">
    <citation type="journal article" date="2014" name="Genome Announc.">
        <title>Genome sequence and annotation of Acremonium chrysogenum, producer of the beta-lactam antibiotic cephalosporin C.</title>
        <authorList>
            <person name="Terfehr D."/>
            <person name="Dahlmann T.A."/>
            <person name="Specht T."/>
            <person name="Zadra I."/>
            <person name="Kuernsteiner H."/>
            <person name="Kueck U."/>
        </authorList>
    </citation>
    <scope>NUCLEOTIDE SEQUENCE [LARGE SCALE GENOMIC DNA]</scope>
    <source>
        <strain evidence="10">ATCC 11550 / CBS 779.69 / DSM 880 / IAM 14645 / JCM 23072 / IMI 49137</strain>
    </source>
</reference>
<feature type="region of interest" description="Disordered" evidence="7">
    <location>
        <begin position="365"/>
        <end position="398"/>
    </location>
</feature>
<keyword evidence="2" id="KW-0479">Metal-binding</keyword>
<dbReference type="Proteomes" id="UP000029964">
    <property type="component" value="Unassembled WGS sequence"/>
</dbReference>
<evidence type="ECO:0000256" key="6">
    <source>
        <dbReference type="PROSITE-ProRule" id="PRU00146"/>
    </source>
</evidence>
<feature type="region of interest" description="Disordered" evidence="7">
    <location>
        <begin position="1"/>
        <end position="123"/>
    </location>
</feature>
<dbReference type="GO" id="GO:0045893">
    <property type="term" value="P:positive regulation of DNA-templated transcription"/>
    <property type="evidence" value="ECO:0007669"/>
    <property type="project" value="TreeGrafter"/>
</dbReference>
<dbReference type="SMART" id="SM00249">
    <property type="entry name" value="PHD"/>
    <property type="match status" value="1"/>
</dbReference>
<evidence type="ECO:0000256" key="3">
    <source>
        <dbReference type="ARBA" id="ARBA00022771"/>
    </source>
</evidence>
<comment type="subcellular location">
    <subcellularLocation>
        <location evidence="1">Nucleus</location>
    </subcellularLocation>
</comment>